<dbReference type="Gene3D" id="6.10.250.1910">
    <property type="match status" value="1"/>
</dbReference>
<dbReference type="SUPFAM" id="SSF58104">
    <property type="entry name" value="Methyl-accepting chemotaxis protein (MCP) signaling domain"/>
    <property type="match status" value="1"/>
</dbReference>
<evidence type="ECO:0000256" key="3">
    <source>
        <dbReference type="PROSITE-ProRule" id="PRU00284"/>
    </source>
</evidence>
<dbReference type="STRING" id="553469.SAMN04487947_2819"/>
<dbReference type="Proteomes" id="UP000198531">
    <property type="component" value="Unassembled WGS sequence"/>
</dbReference>
<feature type="region of interest" description="Disordered" evidence="5">
    <location>
        <begin position="757"/>
        <end position="823"/>
    </location>
</feature>
<feature type="domain" description="Methyl-accepting transducer" evidence="7">
    <location>
        <begin position="469"/>
        <end position="705"/>
    </location>
</feature>
<gene>
    <name evidence="9" type="ORF">SAMN04487947_2819</name>
</gene>
<accession>A0A1I6I3J4</accession>
<organism evidence="9 10">
    <name type="scientific">Halogeometricum rufum</name>
    <dbReference type="NCBI Taxonomy" id="553469"/>
    <lineage>
        <taxon>Archaea</taxon>
        <taxon>Methanobacteriati</taxon>
        <taxon>Methanobacteriota</taxon>
        <taxon>Stenosarchaea group</taxon>
        <taxon>Halobacteria</taxon>
        <taxon>Halobacteriales</taxon>
        <taxon>Haloferacaceae</taxon>
        <taxon>Halogeometricum</taxon>
    </lineage>
</organism>
<dbReference type="GO" id="GO:0007165">
    <property type="term" value="P:signal transduction"/>
    <property type="evidence" value="ECO:0007669"/>
    <property type="project" value="UniProtKB-KW"/>
</dbReference>
<dbReference type="InterPro" id="IPR004089">
    <property type="entry name" value="MCPsignal_dom"/>
</dbReference>
<evidence type="ECO:0000313" key="10">
    <source>
        <dbReference type="Proteomes" id="UP000198531"/>
    </source>
</evidence>
<evidence type="ECO:0000256" key="1">
    <source>
        <dbReference type="ARBA" id="ARBA00023224"/>
    </source>
</evidence>
<keyword evidence="6" id="KW-1133">Transmembrane helix</keyword>
<dbReference type="PANTHER" id="PTHR32089">
    <property type="entry name" value="METHYL-ACCEPTING CHEMOTAXIS PROTEIN MCPB"/>
    <property type="match status" value="1"/>
</dbReference>
<evidence type="ECO:0000256" key="6">
    <source>
        <dbReference type="SAM" id="Phobius"/>
    </source>
</evidence>
<dbReference type="RefSeq" id="WP_245778496.1">
    <property type="nucleotide sequence ID" value="NZ_FOYT01000002.1"/>
</dbReference>
<keyword evidence="6" id="KW-0472">Membrane</keyword>
<dbReference type="CDD" id="cd11386">
    <property type="entry name" value="MCP_signal"/>
    <property type="match status" value="1"/>
</dbReference>
<name>A0A1I6I3J4_9EURY</name>
<evidence type="ECO:0000259" key="8">
    <source>
        <dbReference type="PROSITE" id="PS50885"/>
    </source>
</evidence>
<dbReference type="AlphaFoldDB" id="A0A1I6I3J4"/>
<keyword evidence="6" id="KW-0812">Transmembrane</keyword>
<feature type="coiled-coil region" evidence="4">
    <location>
        <begin position="382"/>
        <end position="412"/>
    </location>
</feature>
<dbReference type="GO" id="GO:0016020">
    <property type="term" value="C:membrane"/>
    <property type="evidence" value="ECO:0007669"/>
    <property type="project" value="InterPro"/>
</dbReference>
<feature type="transmembrane region" description="Helical" evidence="6">
    <location>
        <begin position="45"/>
        <end position="65"/>
    </location>
</feature>
<reference evidence="10" key="1">
    <citation type="submission" date="2016-10" db="EMBL/GenBank/DDBJ databases">
        <authorList>
            <person name="Varghese N."/>
            <person name="Submissions S."/>
        </authorList>
    </citation>
    <scope>NUCLEOTIDE SEQUENCE [LARGE SCALE GENOMIC DNA]</scope>
    <source>
        <strain evidence="10">CGMCC 1.7736</strain>
    </source>
</reference>
<protein>
    <submittedName>
        <fullName evidence="9">Methyl-accepting chemotaxis protein</fullName>
    </submittedName>
</protein>
<dbReference type="InterPro" id="IPR003660">
    <property type="entry name" value="HAMP_dom"/>
</dbReference>
<evidence type="ECO:0000256" key="5">
    <source>
        <dbReference type="SAM" id="MobiDB-lite"/>
    </source>
</evidence>
<sequence length="823" mass="86983">MGSIWSRLRSLGVRDAVRRVRRGVPRPSVRGLVPRVVRRRYAWKFAAAMLVAMLVMGSVGAVSYARVTDSLDGQVEQQVTSTAELQADGMDEWLASKSAQTRSLSQAKAFQLGQERKIDLYLFDQADDLSADVVAIHYVRVASGDVVSSTAREMKGANAAEMGLPWGENRAAIDSATNDAGVVHVSQTPYRSPVADGQALAFVSAVPSNTEHAVVVTVNLTHRVDQFYQTMAGGETTVYTADGDPVVSTDSDAETAASNASAPVANLSAAAVGDAARFFRGDDAVAAYASLDGVNWVVGTRVPAESAYALRNGVGESLLWTVLAAVGALGVVAAALGRRTTRTLTHLTDRAETMADGDLSVPLESSREDEFGRLYDAFDEMRASLQSSLHEAEALNDHLESTAEEYRAVMERSADGDLACRMDPDDENEAMADVARAYNRTMDELAAVVADAQAFSEDVAEAGAETSASVAEVREASESVSASMTDILDDAVRQDDHLTDAADRMTEFSATIQQMTASAADVADRADAARERGERGRAAAEDAVTELRAIDEATATTVETVAELEAVIEEIESVVSFIDDIADQTNVLALNASIEAARAGEAGEGFAVVADEVKQLAEETQAATGDIESSIDRVRDQTETTAADIRRTRERVVDGSETVEEAMEAIETIVDDVERTTEDVREIRAATERQAATAAEVEDVVADVSDISDRTSSAAEDAAAATQQQTASLASVSDGVDSLADRADDLRGTLDRFDVTGETAVADESSPADADTSPSVDDALDADTSPATDDALDADTSPPTDTESSSRPPDAVSVETDGGDVRD</sequence>
<evidence type="ECO:0000256" key="4">
    <source>
        <dbReference type="SAM" id="Coils"/>
    </source>
</evidence>
<comment type="similarity">
    <text evidence="2">Belongs to the methyl-accepting chemotaxis (MCP) protein family.</text>
</comment>
<keyword evidence="4" id="KW-0175">Coiled coil</keyword>
<evidence type="ECO:0000256" key="2">
    <source>
        <dbReference type="ARBA" id="ARBA00029447"/>
    </source>
</evidence>
<keyword evidence="1 3" id="KW-0807">Transducer</keyword>
<dbReference type="PROSITE" id="PS50111">
    <property type="entry name" value="CHEMOTAXIS_TRANSDUC_2"/>
    <property type="match status" value="1"/>
</dbReference>
<dbReference type="PANTHER" id="PTHR32089:SF112">
    <property type="entry name" value="LYSOZYME-LIKE PROTEIN-RELATED"/>
    <property type="match status" value="1"/>
</dbReference>
<evidence type="ECO:0000259" key="7">
    <source>
        <dbReference type="PROSITE" id="PS50111"/>
    </source>
</evidence>
<evidence type="ECO:0000313" key="9">
    <source>
        <dbReference type="EMBL" id="SFR61297.1"/>
    </source>
</evidence>
<feature type="compositionally biased region" description="Low complexity" evidence="5">
    <location>
        <begin position="794"/>
        <end position="810"/>
    </location>
</feature>
<feature type="domain" description="HAMP" evidence="8">
    <location>
        <begin position="407"/>
        <end position="450"/>
    </location>
</feature>
<dbReference type="PROSITE" id="PS50885">
    <property type="entry name" value="HAMP"/>
    <property type="match status" value="2"/>
</dbReference>
<feature type="domain" description="HAMP" evidence="8">
    <location>
        <begin position="338"/>
        <end position="390"/>
    </location>
</feature>
<dbReference type="Pfam" id="PF00672">
    <property type="entry name" value="HAMP"/>
    <property type="match status" value="1"/>
</dbReference>
<dbReference type="SMART" id="SM00283">
    <property type="entry name" value="MA"/>
    <property type="match status" value="1"/>
</dbReference>
<dbReference type="SMART" id="SM00304">
    <property type="entry name" value="HAMP"/>
    <property type="match status" value="2"/>
</dbReference>
<dbReference type="Pfam" id="PF00015">
    <property type="entry name" value="MCPsignal"/>
    <property type="match status" value="1"/>
</dbReference>
<keyword evidence="10" id="KW-1185">Reference proteome</keyword>
<dbReference type="CDD" id="cd06225">
    <property type="entry name" value="HAMP"/>
    <property type="match status" value="1"/>
</dbReference>
<proteinExistence type="inferred from homology"/>
<dbReference type="Gene3D" id="1.10.287.950">
    <property type="entry name" value="Methyl-accepting chemotaxis protein"/>
    <property type="match status" value="1"/>
</dbReference>
<dbReference type="EMBL" id="FOYT01000002">
    <property type="protein sequence ID" value="SFR61297.1"/>
    <property type="molecule type" value="Genomic_DNA"/>
</dbReference>